<dbReference type="SMART" id="SM00360">
    <property type="entry name" value="RRM"/>
    <property type="match status" value="3"/>
</dbReference>
<keyword evidence="5" id="KW-1185">Reference proteome</keyword>
<dbReference type="InterPro" id="IPR035979">
    <property type="entry name" value="RBD_domain_sf"/>
</dbReference>
<dbReference type="STRING" id="68775.A0A5C3LY82"/>
<evidence type="ECO:0000256" key="1">
    <source>
        <dbReference type="ARBA" id="ARBA00022884"/>
    </source>
</evidence>
<dbReference type="InterPro" id="IPR012677">
    <property type="entry name" value="Nucleotide-bd_a/b_plait_sf"/>
</dbReference>
<dbReference type="InterPro" id="IPR050374">
    <property type="entry name" value="RRT5_SRSF_SR"/>
</dbReference>
<evidence type="ECO:0000313" key="5">
    <source>
        <dbReference type="Proteomes" id="UP000308652"/>
    </source>
</evidence>
<reference evidence="4 5" key="1">
    <citation type="journal article" date="2019" name="Nat. Ecol. Evol.">
        <title>Megaphylogeny resolves global patterns of mushroom evolution.</title>
        <authorList>
            <person name="Varga T."/>
            <person name="Krizsan K."/>
            <person name="Foldi C."/>
            <person name="Dima B."/>
            <person name="Sanchez-Garcia M."/>
            <person name="Sanchez-Ramirez S."/>
            <person name="Szollosi G.J."/>
            <person name="Szarkandi J.G."/>
            <person name="Papp V."/>
            <person name="Albert L."/>
            <person name="Andreopoulos W."/>
            <person name="Angelini C."/>
            <person name="Antonin V."/>
            <person name="Barry K.W."/>
            <person name="Bougher N.L."/>
            <person name="Buchanan P."/>
            <person name="Buyck B."/>
            <person name="Bense V."/>
            <person name="Catcheside P."/>
            <person name="Chovatia M."/>
            <person name="Cooper J."/>
            <person name="Damon W."/>
            <person name="Desjardin D."/>
            <person name="Finy P."/>
            <person name="Geml J."/>
            <person name="Haridas S."/>
            <person name="Hughes K."/>
            <person name="Justo A."/>
            <person name="Karasinski D."/>
            <person name="Kautmanova I."/>
            <person name="Kiss B."/>
            <person name="Kocsube S."/>
            <person name="Kotiranta H."/>
            <person name="LaButti K.M."/>
            <person name="Lechner B.E."/>
            <person name="Liimatainen K."/>
            <person name="Lipzen A."/>
            <person name="Lukacs Z."/>
            <person name="Mihaltcheva S."/>
            <person name="Morgado L.N."/>
            <person name="Niskanen T."/>
            <person name="Noordeloos M.E."/>
            <person name="Ohm R.A."/>
            <person name="Ortiz-Santana B."/>
            <person name="Ovrebo C."/>
            <person name="Racz N."/>
            <person name="Riley R."/>
            <person name="Savchenko A."/>
            <person name="Shiryaev A."/>
            <person name="Soop K."/>
            <person name="Spirin V."/>
            <person name="Szebenyi C."/>
            <person name="Tomsovsky M."/>
            <person name="Tulloss R.E."/>
            <person name="Uehling J."/>
            <person name="Grigoriev I.V."/>
            <person name="Vagvolgyi C."/>
            <person name="Papp T."/>
            <person name="Martin F.M."/>
            <person name="Miettinen O."/>
            <person name="Hibbett D.S."/>
            <person name="Nagy L.G."/>
        </authorList>
    </citation>
    <scope>NUCLEOTIDE SEQUENCE [LARGE SCALE GENOMIC DNA]</scope>
    <source>
        <strain evidence="4 5">CBS 166.37</strain>
    </source>
</reference>
<dbReference type="AlphaFoldDB" id="A0A5C3LY82"/>
<sequence>MNADHEEAVEFAKISKRENRVYVGNLSYDVKYRDLMEFMRGAGEVLFAEVLVTPTGVSKGCGIVEFASQEDSQRAIRELSEQPLLGRPVFIREDRENEARFGATPVPGKIGMAMAGQGLHAAPPPRPPSHNHFSGGGNPGNQLYVGNLPYQAGWQDLKDLFRTAGNIIRADINIGADGRPKGSGTVVFETPKDAQQAISMYHGFDWYGRTLEVREDRYAGLSGPGGFRGGFRGAPRGGLRGLRGGFRGGLRGGYQGGAGRDFNQDLYADYNGPDQAPAAAGVRPEAYGGGAGGGYGAGAAPFGGGGYVEPEPSQQIMVRNLPWSTANEDLVELFETTGTVELAEILFDGSRSKGCGVVQFSQVGEAETAIAKFQQYMYGGRPLDVRFNDRWHTFTPTAAKGGQVVPMQADAI</sequence>
<dbReference type="InterPro" id="IPR000504">
    <property type="entry name" value="RRM_dom"/>
</dbReference>
<dbReference type="Pfam" id="PF00076">
    <property type="entry name" value="RRM_1"/>
    <property type="match status" value="3"/>
</dbReference>
<protein>
    <recommendedName>
        <fullName evidence="3">RRM domain-containing protein</fullName>
    </recommendedName>
</protein>
<dbReference type="GO" id="GO:0005634">
    <property type="term" value="C:nucleus"/>
    <property type="evidence" value="ECO:0007669"/>
    <property type="project" value="TreeGrafter"/>
</dbReference>
<dbReference type="PROSITE" id="PS50102">
    <property type="entry name" value="RRM"/>
    <property type="match status" value="3"/>
</dbReference>
<dbReference type="PANTHER" id="PTHR23003">
    <property type="entry name" value="RNA RECOGNITION MOTIF RRM DOMAIN CONTAINING PROTEIN"/>
    <property type="match status" value="1"/>
</dbReference>
<evidence type="ECO:0000256" key="2">
    <source>
        <dbReference type="PROSITE-ProRule" id="PRU00176"/>
    </source>
</evidence>
<feature type="domain" description="RRM" evidence="3">
    <location>
        <begin position="314"/>
        <end position="390"/>
    </location>
</feature>
<feature type="domain" description="RRM" evidence="3">
    <location>
        <begin position="141"/>
        <end position="218"/>
    </location>
</feature>
<gene>
    <name evidence="4" type="ORF">BDQ12DRAFT_651977</name>
</gene>
<dbReference type="Proteomes" id="UP000308652">
    <property type="component" value="Unassembled WGS sequence"/>
</dbReference>
<evidence type="ECO:0000313" key="4">
    <source>
        <dbReference type="EMBL" id="TFK38209.1"/>
    </source>
</evidence>
<organism evidence="4 5">
    <name type="scientific">Crucibulum laeve</name>
    <dbReference type="NCBI Taxonomy" id="68775"/>
    <lineage>
        <taxon>Eukaryota</taxon>
        <taxon>Fungi</taxon>
        <taxon>Dikarya</taxon>
        <taxon>Basidiomycota</taxon>
        <taxon>Agaricomycotina</taxon>
        <taxon>Agaricomycetes</taxon>
        <taxon>Agaricomycetidae</taxon>
        <taxon>Agaricales</taxon>
        <taxon>Agaricineae</taxon>
        <taxon>Nidulariaceae</taxon>
        <taxon>Crucibulum</taxon>
    </lineage>
</organism>
<accession>A0A5C3LY82</accession>
<dbReference type="OrthoDB" id="1049195at2759"/>
<dbReference type="PANTHER" id="PTHR23003:SF3">
    <property type="entry name" value="FI21236P1-RELATED"/>
    <property type="match status" value="1"/>
</dbReference>
<dbReference type="Gene3D" id="3.30.70.330">
    <property type="match status" value="3"/>
</dbReference>
<dbReference type="FunFam" id="3.30.70.330:FF:000145">
    <property type="entry name" value="Putative RNP domain-containing protein"/>
    <property type="match status" value="1"/>
</dbReference>
<proteinExistence type="predicted"/>
<keyword evidence="1 2" id="KW-0694">RNA-binding</keyword>
<dbReference type="GO" id="GO:0003729">
    <property type="term" value="F:mRNA binding"/>
    <property type="evidence" value="ECO:0007669"/>
    <property type="project" value="TreeGrafter"/>
</dbReference>
<dbReference type="SUPFAM" id="SSF54928">
    <property type="entry name" value="RNA-binding domain, RBD"/>
    <property type="match status" value="3"/>
</dbReference>
<dbReference type="GO" id="GO:0005737">
    <property type="term" value="C:cytoplasm"/>
    <property type="evidence" value="ECO:0007669"/>
    <property type="project" value="TreeGrafter"/>
</dbReference>
<feature type="domain" description="RRM" evidence="3">
    <location>
        <begin position="19"/>
        <end position="96"/>
    </location>
</feature>
<dbReference type="EMBL" id="ML213604">
    <property type="protein sequence ID" value="TFK38209.1"/>
    <property type="molecule type" value="Genomic_DNA"/>
</dbReference>
<dbReference type="GO" id="GO:1990904">
    <property type="term" value="C:ribonucleoprotein complex"/>
    <property type="evidence" value="ECO:0007669"/>
    <property type="project" value="TreeGrafter"/>
</dbReference>
<name>A0A5C3LY82_9AGAR</name>
<evidence type="ECO:0000259" key="3">
    <source>
        <dbReference type="PROSITE" id="PS50102"/>
    </source>
</evidence>